<protein>
    <submittedName>
        <fullName evidence="1">Uncharacterized protein</fullName>
    </submittedName>
</protein>
<sequence>MQERGMVWRASSSFEMFLTLRVVSFLFLWEKFTLSAMVLMLQSELRIKGFTLYHKAQLHACTSFVLPDPLTRRTGTEEAMHCLRSASCQPWTTLNLTQVRTLEAISRLIPKRTYYPSGLRTMQQVAWNRNLTPTIQNDGLWHAIENILRKAKVLASFSLQEESEMLNIEPPSNSFLLNRACWRRHLYQRADSGFPELDSPVDLQYEARDKFVHGQSRVNVFECVTMISRWSSDMCPSIDLADIFQTWTTIGGFNLSFDKFLLSDLLDVEFGMLWGPLVNFCRTVGSNDRYHLMFIFGTMSFKADVDMDIIRTLLSFAVIEDLKALDPPQWPNYAHFSFQQAPTIPYLKQLIKPFSTQYKGDERRLFKLSNKTRRRLERLQHEHESQVENECNLIAECLIKQWPCREPNTNSIPSTLLVDVPGALAAVRPEWLRLFQNMELSDYLEKVQVILNQHRAPGRFRPPLTIQILIR</sequence>
<proteinExistence type="predicted"/>
<dbReference type="EMBL" id="DS268124">
    <property type="protein sequence ID" value="KMU80413.1"/>
    <property type="molecule type" value="Genomic_DNA"/>
</dbReference>
<evidence type="ECO:0000313" key="2">
    <source>
        <dbReference type="Proteomes" id="UP000054559"/>
    </source>
</evidence>
<dbReference type="Proteomes" id="UP000054559">
    <property type="component" value="Unassembled WGS sequence"/>
</dbReference>
<dbReference type="AlphaFoldDB" id="A0A0J8R9E3"/>
<evidence type="ECO:0000313" key="1">
    <source>
        <dbReference type="EMBL" id="KMU80413.1"/>
    </source>
</evidence>
<reference evidence="2" key="1">
    <citation type="journal article" date="2010" name="Genome Res.">
        <title>Population genomic sequencing of Coccidioides fungi reveals recent hybridization and transposon control.</title>
        <authorList>
            <person name="Neafsey D.E."/>
            <person name="Barker B.M."/>
            <person name="Sharpton T.J."/>
            <person name="Stajich J.E."/>
            <person name="Park D.J."/>
            <person name="Whiston E."/>
            <person name="Hung C.-Y."/>
            <person name="McMahan C."/>
            <person name="White J."/>
            <person name="Sykes S."/>
            <person name="Heiman D."/>
            <person name="Young S."/>
            <person name="Zeng Q."/>
            <person name="Abouelleil A."/>
            <person name="Aftuck L."/>
            <person name="Bessette D."/>
            <person name="Brown A."/>
            <person name="FitzGerald M."/>
            <person name="Lui A."/>
            <person name="Macdonald J.P."/>
            <person name="Priest M."/>
            <person name="Orbach M.J."/>
            <person name="Galgiani J.N."/>
            <person name="Kirkland T.N."/>
            <person name="Cole G.T."/>
            <person name="Birren B.W."/>
            <person name="Henn M.R."/>
            <person name="Taylor J.W."/>
            <person name="Rounsley S.D."/>
        </authorList>
    </citation>
    <scope>NUCLEOTIDE SEQUENCE [LARGE SCALE GENOMIC DNA]</scope>
    <source>
        <strain evidence="2">RMSCC 3703</strain>
    </source>
</reference>
<name>A0A0J8R9E3_COCIT</name>
<gene>
    <name evidence="1" type="ORF">CISG_02264</name>
</gene>
<dbReference type="STRING" id="454286.A0A0J8R9E3"/>
<organism evidence="1 2">
    <name type="scientific">Coccidioides immitis RMSCC 3703</name>
    <dbReference type="NCBI Taxonomy" id="454286"/>
    <lineage>
        <taxon>Eukaryota</taxon>
        <taxon>Fungi</taxon>
        <taxon>Dikarya</taxon>
        <taxon>Ascomycota</taxon>
        <taxon>Pezizomycotina</taxon>
        <taxon>Eurotiomycetes</taxon>
        <taxon>Eurotiomycetidae</taxon>
        <taxon>Onygenales</taxon>
        <taxon>Onygenaceae</taxon>
        <taxon>Coccidioides</taxon>
    </lineage>
</organism>
<accession>A0A0J8R9E3</accession>